<keyword evidence="2" id="KW-1185">Reference proteome</keyword>
<dbReference type="EMBL" id="JAYMYQ010000010">
    <property type="protein sequence ID" value="KAK7308327.1"/>
    <property type="molecule type" value="Genomic_DNA"/>
</dbReference>
<proteinExistence type="predicted"/>
<comment type="caution">
    <text evidence="1">The sequence shown here is derived from an EMBL/GenBank/DDBJ whole genome shotgun (WGS) entry which is preliminary data.</text>
</comment>
<evidence type="ECO:0000313" key="1">
    <source>
        <dbReference type="EMBL" id="KAK7308327.1"/>
    </source>
</evidence>
<dbReference type="Proteomes" id="UP001367508">
    <property type="component" value="Unassembled WGS sequence"/>
</dbReference>
<organism evidence="1 2">
    <name type="scientific">Canavalia gladiata</name>
    <name type="common">Sword bean</name>
    <name type="synonym">Dolichos gladiatus</name>
    <dbReference type="NCBI Taxonomy" id="3824"/>
    <lineage>
        <taxon>Eukaryota</taxon>
        <taxon>Viridiplantae</taxon>
        <taxon>Streptophyta</taxon>
        <taxon>Embryophyta</taxon>
        <taxon>Tracheophyta</taxon>
        <taxon>Spermatophyta</taxon>
        <taxon>Magnoliopsida</taxon>
        <taxon>eudicotyledons</taxon>
        <taxon>Gunneridae</taxon>
        <taxon>Pentapetalae</taxon>
        <taxon>rosids</taxon>
        <taxon>fabids</taxon>
        <taxon>Fabales</taxon>
        <taxon>Fabaceae</taxon>
        <taxon>Papilionoideae</taxon>
        <taxon>50 kb inversion clade</taxon>
        <taxon>NPAAA clade</taxon>
        <taxon>indigoferoid/millettioid clade</taxon>
        <taxon>Phaseoleae</taxon>
        <taxon>Canavalia</taxon>
    </lineage>
</organism>
<reference evidence="1 2" key="1">
    <citation type="submission" date="2024-01" db="EMBL/GenBank/DDBJ databases">
        <title>The genomes of 5 underutilized Papilionoideae crops provide insights into root nodulation and disease resistanc.</title>
        <authorList>
            <person name="Jiang F."/>
        </authorList>
    </citation>
    <scope>NUCLEOTIDE SEQUENCE [LARGE SCALE GENOMIC DNA]</scope>
    <source>
        <strain evidence="1">LVBAO_FW01</strain>
        <tissue evidence="1">Leaves</tissue>
    </source>
</reference>
<name>A0AAN9PSE4_CANGL</name>
<sequence length="155" mass="17103">MMGIAIGLALSGFKKLHLRQDFGLGVQQAAISSLSHKLRDFGFALLSFSSVQVSMLVDFSYGVGFDQILVVSRLHDNPAMLTIRKSYEGFVFSLFLLFWDLGTRLWSGCRPWKPGCPNLSLGLLVPTTVMAQELPNSRFPPVLTLLIDKGEGNPE</sequence>
<dbReference type="AlphaFoldDB" id="A0AAN9PSE4"/>
<accession>A0AAN9PSE4</accession>
<evidence type="ECO:0000313" key="2">
    <source>
        <dbReference type="Proteomes" id="UP001367508"/>
    </source>
</evidence>
<gene>
    <name evidence="1" type="ORF">VNO77_41929</name>
</gene>
<protein>
    <submittedName>
        <fullName evidence="1">Uncharacterized protein</fullName>
    </submittedName>
</protein>